<protein>
    <submittedName>
        <fullName evidence="1">Uncharacterized protein</fullName>
    </submittedName>
</protein>
<proteinExistence type="predicted"/>
<reference evidence="1 2" key="1">
    <citation type="journal article" date="2020" name="Cell">
        <title>Large-Scale Comparative Analyses of Tick Genomes Elucidate Their Genetic Diversity and Vector Capacities.</title>
        <authorList>
            <consortium name="Tick Genome and Microbiome Consortium (TIGMIC)"/>
            <person name="Jia N."/>
            <person name="Wang J."/>
            <person name="Shi W."/>
            <person name="Du L."/>
            <person name="Sun Y."/>
            <person name="Zhan W."/>
            <person name="Jiang J.F."/>
            <person name="Wang Q."/>
            <person name="Zhang B."/>
            <person name="Ji P."/>
            <person name="Bell-Sakyi L."/>
            <person name="Cui X.M."/>
            <person name="Yuan T.T."/>
            <person name="Jiang B.G."/>
            <person name="Yang W.F."/>
            <person name="Lam T.T."/>
            <person name="Chang Q.C."/>
            <person name="Ding S.J."/>
            <person name="Wang X.J."/>
            <person name="Zhu J.G."/>
            <person name="Ruan X.D."/>
            <person name="Zhao L."/>
            <person name="Wei J.T."/>
            <person name="Ye R.Z."/>
            <person name="Que T.C."/>
            <person name="Du C.H."/>
            <person name="Zhou Y.H."/>
            <person name="Cheng J.X."/>
            <person name="Dai P.F."/>
            <person name="Guo W.B."/>
            <person name="Han X.H."/>
            <person name="Huang E.J."/>
            <person name="Li L.F."/>
            <person name="Wei W."/>
            <person name="Gao Y.C."/>
            <person name="Liu J.Z."/>
            <person name="Shao H.Z."/>
            <person name="Wang X."/>
            <person name="Wang C.C."/>
            <person name="Yang T.C."/>
            <person name="Huo Q.B."/>
            <person name="Li W."/>
            <person name="Chen H.Y."/>
            <person name="Chen S.E."/>
            <person name="Zhou L.G."/>
            <person name="Ni X.B."/>
            <person name="Tian J.H."/>
            <person name="Sheng Y."/>
            <person name="Liu T."/>
            <person name="Pan Y.S."/>
            <person name="Xia L.Y."/>
            <person name="Li J."/>
            <person name="Zhao F."/>
            <person name="Cao W.C."/>
        </authorList>
    </citation>
    <scope>NUCLEOTIDE SEQUENCE [LARGE SCALE GENOMIC DNA]</scope>
    <source>
        <strain evidence="1">Iper-2018</strain>
    </source>
</reference>
<comment type="caution">
    <text evidence="1">The sequence shown here is derived from an EMBL/GenBank/DDBJ whole genome shotgun (WGS) entry which is preliminary data.</text>
</comment>
<evidence type="ECO:0000313" key="1">
    <source>
        <dbReference type="EMBL" id="KAG0414860.1"/>
    </source>
</evidence>
<sequence>MCLEAMGYPPYVRSQQRPKGCLEVLGRRSVAGPRDVGELGPLSGGDPWLLEEPRGNQCVAASANTATYDDRSLELPEPQLPCPSASSDRTADANTKPPYSYVALIDMTLKEAPGGRMTLSDIYKAIMARFPYFKTDQRGWKNSIRHNLSLNECFVKVPREDASDGKGNFWCLHPAYQDMFKDGNYHRRRRMSRKPRDCDPPNFAPANTSPMAVMPTAISAQSDVYLGHYQRRTSWVAHPPPFYQPQVLLEPQLSRAVLPQGMVERHDQGRYRQFEAAQPHGNVGRYRPY</sequence>
<gene>
    <name evidence="1" type="ORF">HPB47_007978</name>
</gene>
<accession>A0AC60P642</accession>
<evidence type="ECO:0000313" key="2">
    <source>
        <dbReference type="Proteomes" id="UP000805193"/>
    </source>
</evidence>
<dbReference type="EMBL" id="JABSTQ010011140">
    <property type="protein sequence ID" value="KAG0414860.1"/>
    <property type="molecule type" value="Genomic_DNA"/>
</dbReference>
<keyword evidence="2" id="KW-1185">Reference proteome</keyword>
<organism evidence="1 2">
    <name type="scientific">Ixodes persulcatus</name>
    <name type="common">Taiga tick</name>
    <dbReference type="NCBI Taxonomy" id="34615"/>
    <lineage>
        <taxon>Eukaryota</taxon>
        <taxon>Metazoa</taxon>
        <taxon>Ecdysozoa</taxon>
        <taxon>Arthropoda</taxon>
        <taxon>Chelicerata</taxon>
        <taxon>Arachnida</taxon>
        <taxon>Acari</taxon>
        <taxon>Parasitiformes</taxon>
        <taxon>Ixodida</taxon>
        <taxon>Ixodoidea</taxon>
        <taxon>Ixodidae</taxon>
        <taxon>Ixodinae</taxon>
        <taxon>Ixodes</taxon>
    </lineage>
</organism>
<dbReference type="Proteomes" id="UP000805193">
    <property type="component" value="Unassembled WGS sequence"/>
</dbReference>
<name>A0AC60P642_IXOPE</name>